<dbReference type="Pfam" id="PF04055">
    <property type="entry name" value="Radical_SAM"/>
    <property type="match status" value="1"/>
</dbReference>
<dbReference type="NCBIfam" id="TIGR03978">
    <property type="entry name" value="rSAM_paired_1"/>
    <property type="match status" value="1"/>
</dbReference>
<organism evidence="8 9">
    <name type="scientific">Oharaeibacter diazotrophicus</name>
    <dbReference type="NCBI Taxonomy" id="1920512"/>
    <lineage>
        <taxon>Bacteria</taxon>
        <taxon>Pseudomonadati</taxon>
        <taxon>Pseudomonadota</taxon>
        <taxon>Alphaproteobacteria</taxon>
        <taxon>Hyphomicrobiales</taxon>
        <taxon>Pleomorphomonadaceae</taxon>
        <taxon>Oharaeibacter</taxon>
    </lineage>
</organism>
<dbReference type="CDD" id="cd01335">
    <property type="entry name" value="Radical_SAM"/>
    <property type="match status" value="1"/>
</dbReference>
<dbReference type="SFLD" id="SFLDG01386">
    <property type="entry name" value="main_SPASM_domain-containing"/>
    <property type="match status" value="1"/>
</dbReference>
<dbReference type="InterPro" id="IPR023867">
    <property type="entry name" value="Sulphatase_maturase_rSAM"/>
</dbReference>
<dbReference type="GO" id="GO:0016491">
    <property type="term" value="F:oxidoreductase activity"/>
    <property type="evidence" value="ECO:0007669"/>
    <property type="project" value="InterPro"/>
</dbReference>
<proteinExistence type="inferred from homology"/>
<dbReference type="SFLD" id="SFLDG01384">
    <property type="entry name" value="thioether_bond_formation_requi"/>
    <property type="match status" value="1"/>
</dbReference>
<dbReference type="PANTHER" id="PTHR43273">
    <property type="entry name" value="ANAEROBIC SULFATASE-MATURATING ENZYME HOMOLOG ASLB-RELATED"/>
    <property type="match status" value="1"/>
</dbReference>
<dbReference type="OrthoDB" id="9782387at2"/>
<keyword evidence="4" id="KW-0408">Iron</keyword>
<keyword evidence="3" id="KW-0479">Metal-binding</keyword>
<feature type="domain" description="Radical SAM core" evidence="7">
    <location>
        <begin position="86"/>
        <end position="222"/>
    </location>
</feature>
<evidence type="ECO:0000256" key="5">
    <source>
        <dbReference type="ARBA" id="ARBA00023014"/>
    </source>
</evidence>
<evidence type="ECO:0000256" key="3">
    <source>
        <dbReference type="ARBA" id="ARBA00022723"/>
    </source>
</evidence>
<reference evidence="8 9" key="1">
    <citation type="submission" date="2019-03" db="EMBL/GenBank/DDBJ databases">
        <title>Genomic Encyclopedia of Type Strains, Phase IV (KMG-IV): sequencing the most valuable type-strain genomes for metagenomic binning, comparative biology and taxonomic classification.</title>
        <authorList>
            <person name="Goeker M."/>
        </authorList>
    </citation>
    <scope>NUCLEOTIDE SEQUENCE [LARGE SCALE GENOMIC DNA]</scope>
    <source>
        <strain evidence="8 9">DSM 102969</strain>
    </source>
</reference>
<evidence type="ECO:0000313" key="9">
    <source>
        <dbReference type="Proteomes" id="UP000294547"/>
    </source>
</evidence>
<dbReference type="Proteomes" id="UP000294547">
    <property type="component" value="Unassembled WGS sequence"/>
</dbReference>
<dbReference type="InterPro" id="IPR007197">
    <property type="entry name" value="rSAM"/>
</dbReference>
<protein>
    <submittedName>
        <fullName evidence="8">His-Xaa-Ser system radical SAM maturase HxsB</fullName>
    </submittedName>
</protein>
<sequence>MTVWPLKFRDLANGTVLADDAGGWFVADRAFVDRYGQGCLTDDDLAFLKDGGHAYEREGDLPHLAFAWRWSARQASAGKLAYVILVPTLRCDLACGYCQVSRAPETARGFDWTDETLASTLRFLDALPTDDIKIEFQGGEPTLRLDLMHAVRDFARKRFAKVEFVVCTNLQRLDAQQWAFLDAPDTFVSTSLDGDFETHERQRTSDPDLTQRFFSNLEEAAARLGPGRISALPTIDPFRPPDFAALVDRYESLGIRSIYLRPINHQGFARRRGMRDGEIEAWNALHSDFIEMLIRRNAERQHVVEEYYFTHALRRVLASGLDHHVDIRNPNLLATDYVVVDHDGRLYPTDEARMLSRIGQVDLSVGHVATGIDADRRAALNTSSMNNFDPDCIHCPYQAFCGTDVVDDLSRYGRVDVPRLDTWFCRRHMALFDKVFELVTRDDDATRWSLAKWAGVSEWPRTLVRRAP</sequence>
<dbReference type="RefSeq" id="WP_126539677.1">
    <property type="nucleotide sequence ID" value="NZ_BSPM01000002.1"/>
</dbReference>
<evidence type="ECO:0000256" key="2">
    <source>
        <dbReference type="ARBA" id="ARBA00022691"/>
    </source>
</evidence>
<name>A0A4R6RCU6_9HYPH</name>
<evidence type="ECO:0000256" key="6">
    <source>
        <dbReference type="ARBA" id="ARBA00023601"/>
    </source>
</evidence>
<dbReference type="InterPro" id="IPR013785">
    <property type="entry name" value="Aldolase_TIM"/>
</dbReference>
<comment type="caution">
    <text evidence="8">The sequence shown here is derived from an EMBL/GenBank/DDBJ whole genome shotgun (WGS) entry which is preliminary data.</text>
</comment>
<dbReference type="SFLD" id="SFLDG01067">
    <property type="entry name" value="SPASM/twitch_domain_containing"/>
    <property type="match status" value="1"/>
</dbReference>
<evidence type="ECO:0000256" key="4">
    <source>
        <dbReference type="ARBA" id="ARBA00023004"/>
    </source>
</evidence>
<evidence type="ECO:0000259" key="7">
    <source>
        <dbReference type="Pfam" id="PF04055"/>
    </source>
</evidence>
<dbReference type="InterPro" id="IPR024023">
    <property type="entry name" value="rSAM_paired_HxsB"/>
</dbReference>
<dbReference type="InterPro" id="IPR058240">
    <property type="entry name" value="rSAM_sf"/>
</dbReference>
<dbReference type="AlphaFoldDB" id="A0A4R6RCU6"/>
<dbReference type="Gene3D" id="3.20.20.70">
    <property type="entry name" value="Aldolase class I"/>
    <property type="match status" value="1"/>
</dbReference>
<dbReference type="SUPFAM" id="SSF102114">
    <property type="entry name" value="Radical SAM enzymes"/>
    <property type="match status" value="1"/>
</dbReference>
<dbReference type="GO" id="GO:0051536">
    <property type="term" value="F:iron-sulfur cluster binding"/>
    <property type="evidence" value="ECO:0007669"/>
    <property type="project" value="UniProtKB-KW"/>
</dbReference>
<comment type="similarity">
    <text evidence="6">Belongs to the radical SAM superfamily. Anaerobic sulfatase-maturating enzyme family.</text>
</comment>
<dbReference type="GO" id="GO:0046872">
    <property type="term" value="F:metal ion binding"/>
    <property type="evidence" value="ECO:0007669"/>
    <property type="project" value="UniProtKB-KW"/>
</dbReference>
<evidence type="ECO:0000256" key="1">
    <source>
        <dbReference type="ARBA" id="ARBA00001966"/>
    </source>
</evidence>
<keyword evidence="5" id="KW-0411">Iron-sulfur</keyword>
<gene>
    <name evidence="8" type="ORF">EDD54_2540</name>
</gene>
<evidence type="ECO:0000313" key="8">
    <source>
        <dbReference type="EMBL" id="TDP83939.1"/>
    </source>
</evidence>
<keyword evidence="2" id="KW-0949">S-adenosyl-L-methionine</keyword>
<comment type="cofactor">
    <cofactor evidence="1">
        <name>[4Fe-4S] cluster</name>
        <dbReference type="ChEBI" id="CHEBI:49883"/>
    </cofactor>
</comment>
<accession>A0A4R6RCU6</accession>
<keyword evidence="9" id="KW-1185">Reference proteome</keyword>
<dbReference type="EMBL" id="SNXY01000008">
    <property type="protein sequence ID" value="TDP83939.1"/>
    <property type="molecule type" value="Genomic_DNA"/>
</dbReference>
<dbReference type="PANTHER" id="PTHR43273:SF3">
    <property type="entry name" value="ANAEROBIC SULFATASE-MATURATING ENZYME HOMOLOG ASLB-RELATED"/>
    <property type="match status" value="1"/>
</dbReference>
<dbReference type="SFLD" id="SFLDS00029">
    <property type="entry name" value="Radical_SAM"/>
    <property type="match status" value="1"/>
</dbReference>